<dbReference type="Proteomes" id="UP000626109">
    <property type="component" value="Unassembled WGS sequence"/>
</dbReference>
<comment type="caution">
    <text evidence="3">The sequence shown here is derived from an EMBL/GenBank/DDBJ whole genome shotgun (WGS) entry which is preliminary data.</text>
</comment>
<reference evidence="3" key="1">
    <citation type="submission" date="2021-02" db="EMBL/GenBank/DDBJ databases">
        <authorList>
            <person name="Dougan E. K."/>
            <person name="Rhodes N."/>
            <person name="Thang M."/>
            <person name="Chan C."/>
        </authorList>
    </citation>
    <scope>NUCLEOTIDE SEQUENCE</scope>
</reference>
<evidence type="ECO:0000313" key="3">
    <source>
        <dbReference type="EMBL" id="CAE8691572.1"/>
    </source>
</evidence>
<keyword evidence="2" id="KW-0812">Transmembrane</keyword>
<protein>
    <submittedName>
        <fullName evidence="3">Uncharacterized protein</fullName>
    </submittedName>
</protein>
<dbReference type="AlphaFoldDB" id="A0A813K1R4"/>
<proteinExistence type="predicted"/>
<keyword evidence="2" id="KW-0472">Membrane</keyword>
<organism evidence="3 4">
    <name type="scientific">Polarella glacialis</name>
    <name type="common">Dinoflagellate</name>
    <dbReference type="NCBI Taxonomy" id="89957"/>
    <lineage>
        <taxon>Eukaryota</taxon>
        <taxon>Sar</taxon>
        <taxon>Alveolata</taxon>
        <taxon>Dinophyceae</taxon>
        <taxon>Suessiales</taxon>
        <taxon>Suessiaceae</taxon>
        <taxon>Polarella</taxon>
    </lineage>
</organism>
<dbReference type="GO" id="GO:0005254">
    <property type="term" value="F:chloride channel activity"/>
    <property type="evidence" value="ECO:0007669"/>
    <property type="project" value="InterPro"/>
</dbReference>
<evidence type="ECO:0000313" key="4">
    <source>
        <dbReference type="Proteomes" id="UP000626109"/>
    </source>
</evidence>
<accession>A0A813K1R4</accession>
<name>A0A813K1R4_POLGL</name>
<evidence type="ECO:0000256" key="1">
    <source>
        <dbReference type="SAM" id="MobiDB-lite"/>
    </source>
</evidence>
<feature type="region of interest" description="Disordered" evidence="1">
    <location>
        <begin position="1"/>
        <end position="24"/>
    </location>
</feature>
<evidence type="ECO:0000256" key="2">
    <source>
        <dbReference type="SAM" id="Phobius"/>
    </source>
</evidence>
<feature type="transmembrane region" description="Helical" evidence="2">
    <location>
        <begin position="301"/>
        <end position="319"/>
    </location>
</feature>
<keyword evidence="2" id="KW-1133">Transmembrane helix</keyword>
<dbReference type="EMBL" id="CAJNNW010027467">
    <property type="protein sequence ID" value="CAE8691572.1"/>
    <property type="molecule type" value="Genomic_DNA"/>
</dbReference>
<sequence length="418" mass="47014">MEESAHLPLHRREHGPKDSRGKTCFGGSPSANFGNRAQTILSRAHTRATRLKVLRYFAFGVTRRIRAPMLLSFLMNILALHLHRTTELLQAEGKPSEVLQQVWVISDCVQNVLIRCYLTSFLGFLTGFILNNAFQRHTKGLECAHKMSIQLRTGADLCLDVWARAGKPSDEDLRQGQELLAWVKVYFIQACRGLHSVTLRSKPHALRRTTDQWDQFLESQVSLSETALAAVDAHSNVLVSTLQMELIWWRWLTGVLNAESLPGKAGTPPPAISEARKHFEAARSSYHEAHLMASGVSASPVTVWLLGGLMYFFCLSLPFLSVRSFGTWSFVPTLCTAFFYFGARQVGHDLWKPYGVDHPGVVDIELFARAGALCEQLDNMNELFEHGLYAPLEREPGDTHFQLVLEPRSLFSHTDLTE</sequence>
<gene>
    <name evidence="3" type="ORF">PGLA2088_LOCUS27477</name>
</gene>